<reference evidence="2 3" key="1">
    <citation type="submission" date="2016-10" db="EMBL/GenBank/DDBJ databases">
        <authorList>
            <person name="de Groot N.N."/>
        </authorList>
    </citation>
    <scope>NUCLEOTIDE SEQUENCE [LARGE SCALE GENOMIC DNA]</scope>
    <source>
        <strain evidence="2 3">DSM 26130</strain>
    </source>
</reference>
<keyword evidence="3" id="KW-1185">Reference proteome</keyword>
<name>A0A1I1WZ51_9BACT</name>
<feature type="transmembrane region" description="Helical" evidence="1">
    <location>
        <begin position="23"/>
        <end position="42"/>
    </location>
</feature>
<keyword evidence="1" id="KW-1133">Transmembrane helix</keyword>
<proteinExistence type="predicted"/>
<sequence length="113" mass="12063">MLSDTYAQRYGAMGKKNGCNDTLAAPSPLAICCLLVFSRLQFTAKKMRKTGLKTGNLDKRQISQTSGLPQLAFNPIQPATVERVGKADAIVEIGICGMAIIHKLAHESGVVSS</sequence>
<keyword evidence="1" id="KW-0812">Transmembrane</keyword>
<dbReference type="AlphaFoldDB" id="A0A1I1WZ51"/>
<evidence type="ECO:0000313" key="2">
    <source>
        <dbReference type="EMBL" id="SFD98733.1"/>
    </source>
</evidence>
<gene>
    <name evidence="2" type="ORF">SAMN05216167_10975</name>
</gene>
<protein>
    <submittedName>
        <fullName evidence="2">Uncharacterized protein</fullName>
    </submittedName>
</protein>
<dbReference type="Proteomes" id="UP000198598">
    <property type="component" value="Unassembled WGS sequence"/>
</dbReference>
<organism evidence="2 3">
    <name type="scientific">Spirosoma endophyticum</name>
    <dbReference type="NCBI Taxonomy" id="662367"/>
    <lineage>
        <taxon>Bacteria</taxon>
        <taxon>Pseudomonadati</taxon>
        <taxon>Bacteroidota</taxon>
        <taxon>Cytophagia</taxon>
        <taxon>Cytophagales</taxon>
        <taxon>Cytophagaceae</taxon>
        <taxon>Spirosoma</taxon>
    </lineage>
</organism>
<accession>A0A1I1WZ51</accession>
<evidence type="ECO:0000256" key="1">
    <source>
        <dbReference type="SAM" id="Phobius"/>
    </source>
</evidence>
<evidence type="ECO:0000313" key="3">
    <source>
        <dbReference type="Proteomes" id="UP000198598"/>
    </source>
</evidence>
<dbReference type="STRING" id="662367.SAMN05216167_10975"/>
<keyword evidence="1" id="KW-0472">Membrane</keyword>
<dbReference type="EMBL" id="FOLQ01000009">
    <property type="protein sequence ID" value="SFD98733.1"/>
    <property type="molecule type" value="Genomic_DNA"/>
</dbReference>